<dbReference type="InterPro" id="IPR006773">
    <property type="entry name" value="Rpn13/ADRM1"/>
</dbReference>
<accession>A0A7S3DBW7</accession>
<dbReference type="EMBL" id="HBIB01022561">
    <property type="protein sequence ID" value="CAE0252509.1"/>
    <property type="molecule type" value="Transcribed_RNA"/>
</dbReference>
<keyword evidence="5" id="KW-0539">Nucleus</keyword>
<evidence type="ECO:0000259" key="7">
    <source>
        <dbReference type="PROSITE" id="PS51917"/>
    </source>
</evidence>
<dbReference type="PANTHER" id="PTHR12225">
    <property type="entry name" value="ADHESION REGULATING MOLECULE 1 110 KDA CELL MEMBRANE GLYCOPROTEIN"/>
    <property type="match status" value="1"/>
</dbReference>
<reference evidence="8" key="1">
    <citation type="submission" date="2021-01" db="EMBL/GenBank/DDBJ databases">
        <authorList>
            <person name="Corre E."/>
            <person name="Pelletier E."/>
            <person name="Niang G."/>
            <person name="Scheremetjew M."/>
            <person name="Finn R."/>
            <person name="Kale V."/>
            <person name="Holt S."/>
            <person name="Cochrane G."/>
            <person name="Meng A."/>
            <person name="Brown T."/>
            <person name="Cohen L."/>
        </authorList>
    </citation>
    <scope>NUCLEOTIDE SEQUENCE</scope>
    <source>
        <strain evidence="8">NIES-2562</strain>
    </source>
</reference>
<evidence type="ECO:0000256" key="4">
    <source>
        <dbReference type="ARBA" id="ARBA00022942"/>
    </source>
</evidence>
<dbReference type="Gene3D" id="2.30.29.70">
    <property type="entry name" value="Proteasomal ubiquitin receptor Rpn13/ADRM1"/>
    <property type="match status" value="1"/>
</dbReference>
<dbReference type="PANTHER" id="PTHR12225:SF0">
    <property type="entry name" value="PROTEASOMAL UBIQUITIN RECEPTOR ADRM1"/>
    <property type="match status" value="1"/>
</dbReference>
<evidence type="ECO:0000256" key="6">
    <source>
        <dbReference type="SAM" id="MobiDB-lite"/>
    </source>
</evidence>
<feature type="compositionally biased region" description="Low complexity" evidence="6">
    <location>
        <begin position="205"/>
        <end position="222"/>
    </location>
</feature>
<feature type="compositionally biased region" description="Basic and acidic residues" evidence="6">
    <location>
        <begin position="192"/>
        <end position="204"/>
    </location>
</feature>
<dbReference type="GO" id="GO:0008541">
    <property type="term" value="C:proteasome regulatory particle, lid subcomplex"/>
    <property type="evidence" value="ECO:0007669"/>
    <property type="project" value="TreeGrafter"/>
</dbReference>
<dbReference type="Pfam" id="PF04683">
    <property type="entry name" value="Rpn13_ADRM1_Pru"/>
    <property type="match status" value="1"/>
</dbReference>
<dbReference type="FunFam" id="2.30.29.70:FF:000001">
    <property type="entry name" value="Proteasomal ubiquitin receptor ADRM1"/>
    <property type="match status" value="1"/>
</dbReference>
<dbReference type="AlphaFoldDB" id="A0A7S3DBW7"/>
<name>A0A7S3DBW7_9EUKA</name>
<feature type="domain" description="Pru" evidence="7">
    <location>
        <begin position="10"/>
        <end position="124"/>
    </location>
</feature>
<proteinExistence type="predicted"/>
<evidence type="ECO:0000256" key="3">
    <source>
        <dbReference type="ARBA" id="ARBA00022490"/>
    </source>
</evidence>
<organism evidence="8">
    <name type="scientific">Palpitomonas bilix</name>
    <dbReference type="NCBI Taxonomy" id="652834"/>
    <lineage>
        <taxon>Eukaryota</taxon>
        <taxon>Eukaryota incertae sedis</taxon>
    </lineage>
</organism>
<feature type="region of interest" description="Disordered" evidence="6">
    <location>
        <begin position="170"/>
        <end position="222"/>
    </location>
</feature>
<protein>
    <recommendedName>
        <fullName evidence="7">Pru domain-containing protein</fullName>
    </recommendedName>
</protein>
<evidence type="ECO:0000313" key="8">
    <source>
        <dbReference type="EMBL" id="CAE0252509.1"/>
    </source>
</evidence>
<gene>
    <name evidence="8" type="ORF">PBIL07802_LOCUS14736</name>
</gene>
<keyword evidence="3" id="KW-0963">Cytoplasm</keyword>
<evidence type="ECO:0000256" key="2">
    <source>
        <dbReference type="ARBA" id="ARBA00004496"/>
    </source>
</evidence>
<dbReference type="CDD" id="cd13314">
    <property type="entry name" value="PH_Rpn13"/>
    <property type="match status" value="1"/>
</dbReference>
<evidence type="ECO:0000256" key="1">
    <source>
        <dbReference type="ARBA" id="ARBA00004123"/>
    </source>
</evidence>
<keyword evidence="4" id="KW-0647">Proteasome</keyword>
<sequence>MFGAQGVQATRETTFVEFKAGRMELKDGWVKPRKDKGLVRVVRGMDELLHFQWINRGNGNIEGDWIIFPGDATWNPVSQAPKESRVFLLDYVSSGMKEFFWMQEPKADKDDEYANLVNKAMNEQQQEPAGAGGHAQFSAEFRGLLGQLGLSPEEIAQGGMTEAQLRAALGLPPASGSGGQELSALNSPQTPAHREAQEGRRRLETPQNTSTSTNPPASAEAARSILSPVDPLGQALAAASQANSVQNVVPMLLSDAMPSSALEELLADEKVPLDVYGFTRKMNTCRLYVHFCHYFQKANSL</sequence>
<dbReference type="PROSITE" id="PS51917">
    <property type="entry name" value="PRU"/>
    <property type="match status" value="1"/>
</dbReference>
<evidence type="ECO:0000256" key="5">
    <source>
        <dbReference type="ARBA" id="ARBA00023242"/>
    </source>
</evidence>
<dbReference type="GO" id="GO:0070628">
    <property type="term" value="F:proteasome binding"/>
    <property type="evidence" value="ECO:0007669"/>
    <property type="project" value="TreeGrafter"/>
</dbReference>
<dbReference type="InterPro" id="IPR044868">
    <property type="entry name" value="Rpn13/ADRM1_Pru"/>
</dbReference>
<dbReference type="GO" id="GO:0005634">
    <property type="term" value="C:nucleus"/>
    <property type="evidence" value="ECO:0007669"/>
    <property type="project" value="UniProtKB-SubCell"/>
</dbReference>
<dbReference type="GO" id="GO:0005737">
    <property type="term" value="C:cytoplasm"/>
    <property type="evidence" value="ECO:0007669"/>
    <property type="project" value="UniProtKB-SubCell"/>
</dbReference>
<dbReference type="InterPro" id="IPR038633">
    <property type="entry name" value="Rpn13/ADRM1_Pru_sf"/>
</dbReference>
<comment type="subcellular location">
    <subcellularLocation>
        <location evidence="2">Cytoplasm</location>
    </subcellularLocation>
    <subcellularLocation>
        <location evidence="1">Nucleus</location>
    </subcellularLocation>
</comment>
<dbReference type="GO" id="GO:0061133">
    <property type="term" value="F:endopeptidase activator activity"/>
    <property type="evidence" value="ECO:0007669"/>
    <property type="project" value="TreeGrafter"/>
</dbReference>